<dbReference type="AlphaFoldDB" id="A0A9P6BVT9"/>
<organism evidence="3 4">
    <name type="scientific">Macrolepiota fuliginosa MF-IS2</name>
    <dbReference type="NCBI Taxonomy" id="1400762"/>
    <lineage>
        <taxon>Eukaryota</taxon>
        <taxon>Fungi</taxon>
        <taxon>Dikarya</taxon>
        <taxon>Basidiomycota</taxon>
        <taxon>Agaricomycotina</taxon>
        <taxon>Agaricomycetes</taxon>
        <taxon>Agaricomycetidae</taxon>
        <taxon>Agaricales</taxon>
        <taxon>Agaricineae</taxon>
        <taxon>Agaricaceae</taxon>
        <taxon>Macrolepiota</taxon>
    </lineage>
</organism>
<feature type="compositionally biased region" description="Basic and acidic residues" evidence="1">
    <location>
        <begin position="51"/>
        <end position="60"/>
    </location>
</feature>
<gene>
    <name evidence="3" type="ORF">P691DRAFT_769057</name>
</gene>
<name>A0A9P6BVT9_9AGAR</name>
<dbReference type="Proteomes" id="UP000807342">
    <property type="component" value="Unassembled WGS sequence"/>
</dbReference>
<feature type="region of interest" description="Disordered" evidence="1">
    <location>
        <begin position="51"/>
        <end position="77"/>
    </location>
</feature>
<dbReference type="EMBL" id="MU153594">
    <property type="protein sequence ID" value="KAF9439720.1"/>
    <property type="molecule type" value="Genomic_DNA"/>
</dbReference>
<feature type="compositionally biased region" description="Polar residues" evidence="1">
    <location>
        <begin position="61"/>
        <end position="74"/>
    </location>
</feature>
<proteinExistence type="predicted"/>
<accession>A0A9P6BVT9</accession>
<feature type="compositionally biased region" description="Polar residues" evidence="1">
    <location>
        <begin position="106"/>
        <end position="123"/>
    </location>
</feature>
<feature type="region of interest" description="Disordered" evidence="1">
    <location>
        <begin position="100"/>
        <end position="144"/>
    </location>
</feature>
<comment type="caution">
    <text evidence="3">The sequence shown here is derived from an EMBL/GenBank/DDBJ whole genome shotgun (WGS) entry which is preliminary data.</text>
</comment>
<evidence type="ECO:0000256" key="2">
    <source>
        <dbReference type="SAM" id="Phobius"/>
    </source>
</evidence>
<evidence type="ECO:0000256" key="1">
    <source>
        <dbReference type="SAM" id="MobiDB-lite"/>
    </source>
</evidence>
<sequence>MAIDHVGHNNASIYQEIIQYQQMFLLAKQKLINVELYTNLTHLPEHMVEYTKKDKEKPKNSEQTLNPFSPSETDNYPPMFATKPLEQAKLYTVNKLNLKTPAKPTEPQQYIPPQSRTPPSNLMSKPGPPTASTHHNSTISNQQSMDPNFNLSLNNLPPSVIIAVKKAITNEIADSTNANTATFNNPDITPLSVLYLWIVVPPLVSYTSSYLYLILEHMN</sequence>
<feature type="compositionally biased region" description="Polar residues" evidence="1">
    <location>
        <begin position="130"/>
        <end position="144"/>
    </location>
</feature>
<keyword evidence="2" id="KW-0472">Membrane</keyword>
<keyword evidence="2" id="KW-0812">Transmembrane</keyword>
<evidence type="ECO:0000313" key="4">
    <source>
        <dbReference type="Proteomes" id="UP000807342"/>
    </source>
</evidence>
<feature type="transmembrane region" description="Helical" evidence="2">
    <location>
        <begin position="194"/>
        <end position="215"/>
    </location>
</feature>
<reference evidence="3" key="1">
    <citation type="submission" date="2020-11" db="EMBL/GenBank/DDBJ databases">
        <authorList>
            <consortium name="DOE Joint Genome Institute"/>
            <person name="Ahrendt S."/>
            <person name="Riley R."/>
            <person name="Andreopoulos W."/>
            <person name="Labutti K."/>
            <person name="Pangilinan J."/>
            <person name="Ruiz-Duenas F.J."/>
            <person name="Barrasa J.M."/>
            <person name="Sanchez-Garcia M."/>
            <person name="Camarero S."/>
            <person name="Miyauchi S."/>
            <person name="Serrano A."/>
            <person name="Linde D."/>
            <person name="Babiker R."/>
            <person name="Drula E."/>
            <person name="Ayuso-Fernandez I."/>
            <person name="Pacheco R."/>
            <person name="Padilla G."/>
            <person name="Ferreira P."/>
            <person name="Barriuso J."/>
            <person name="Kellner H."/>
            <person name="Castanera R."/>
            <person name="Alfaro M."/>
            <person name="Ramirez L."/>
            <person name="Pisabarro A.G."/>
            <person name="Kuo A."/>
            <person name="Tritt A."/>
            <person name="Lipzen A."/>
            <person name="He G."/>
            <person name="Yan M."/>
            <person name="Ng V."/>
            <person name="Cullen D."/>
            <person name="Martin F."/>
            <person name="Rosso M.-N."/>
            <person name="Henrissat B."/>
            <person name="Hibbett D."/>
            <person name="Martinez A.T."/>
            <person name="Grigoriev I.V."/>
        </authorList>
    </citation>
    <scope>NUCLEOTIDE SEQUENCE</scope>
    <source>
        <strain evidence="3">MF-IS2</strain>
    </source>
</reference>
<keyword evidence="2" id="KW-1133">Transmembrane helix</keyword>
<protein>
    <submittedName>
        <fullName evidence="3">Uncharacterized protein</fullName>
    </submittedName>
</protein>
<evidence type="ECO:0000313" key="3">
    <source>
        <dbReference type="EMBL" id="KAF9439720.1"/>
    </source>
</evidence>
<keyword evidence="4" id="KW-1185">Reference proteome</keyword>